<dbReference type="EMBL" id="VOSK01000606">
    <property type="protein sequence ID" value="MPR31265.1"/>
    <property type="molecule type" value="Genomic_DNA"/>
</dbReference>
<accession>A0A5N7MWA9</accession>
<feature type="compositionally biased region" description="Basic residues" evidence="1">
    <location>
        <begin position="46"/>
        <end position="60"/>
    </location>
</feature>
<feature type="compositionally biased region" description="Pro residues" evidence="1">
    <location>
        <begin position="93"/>
        <end position="105"/>
    </location>
</feature>
<protein>
    <submittedName>
        <fullName evidence="2">Uncharacterized protein</fullName>
    </submittedName>
</protein>
<comment type="caution">
    <text evidence="2">The sequence shown here is derived from an EMBL/GenBank/DDBJ whole genome shotgun (WGS) entry which is preliminary data.</text>
</comment>
<name>A0A5N7MWA9_9HYPH</name>
<dbReference type="AlphaFoldDB" id="A0A5N7MWA9"/>
<evidence type="ECO:0000256" key="1">
    <source>
        <dbReference type="SAM" id="MobiDB-lite"/>
    </source>
</evidence>
<dbReference type="Proteomes" id="UP000403266">
    <property type="component" value="Unassembled WGS sequence"/>
</dbReference>
<reference evidence="2 3" key="1">
    <citation type="journal article" date="2019" name="Syst. Appl. Microbiol.">
        <title>Microvirga tunisiensis sp. nov., a root nodule symbiotic bacterium isolated from Lupinus micranthus and L. luteus grown in Northern Tunisia.</title>
        <authorList>
            <person name="Msaddak A."/>
            <person name="Rejili M."/>
            <person name="Duran D."/>
            <person name="Mars M."/>
            <person name="Palacios J.M."/>
            <person name="Ruiz-Argueso T."/>
            <person name="Rey L."/>
            <person name="Imperial J."/>
        </authorList>
    </citation>
    <scope>NUCLEOTIDE SEQUENCE [LARGE SCALE GENOMIC DNA]</scope>
    <source>
        <strain evidence="2 3">Lmie10</strain>
    </source>
</reference>
<evidence type="ECO:0000313" key="2">
    <source>
        <dbReference type="EMBL" id="MPR31265.1"/>
    </source>
</evidence>
<feature type="region of interest" description="Disordered" evidence="1">
    <location>
        <begin position="46"/>
        <end position="115"/>
    </location>
</feature>
<feature type="compositionally biased region" description="Low complexity" evidence="1">
    <location>
        <begin position="78"/>
        <end position="92"/>
    </location>
</feature>
<keyword evidence="3" id="KW-1185">Reference proteome</keyword>
<proteinExistence type="predicted"/>
<sequence>MRTGYGRVFAISLVLGWSAPDLTQPNLGLAAQARAKAHAQKAVKKRHQTVQKRAVQKRVASKAAIKRSAPPVRFAMADQQPQSSSLSPSSDVPIPPDMVSPPPELHAPTPEEQMEKLRVGLEKLARTYPSPEAHMEALRLGLERLAKTMNEGES</sequence>
<gene>
    <name evidence="2" type="ORF">FS320_41895</name>
</gene>
<evidence type="ECO:0000313" key="3">
    <source>
        <dbReference type="Proteomes" id="UP000403266"/>
    </source>
</evidence>
<dbReference type="RefSeq" id="WP_152739155.1">
    <property type="nucleotide sequence ID" value="NZ_VOSJ01000647.1"/>
</dbReference>
<organism evidence="2 3">
    <name type="scientific">Microvirga tunisiensis</name>
    <dbReference type="NCBI Taxonomy" id="2108360"/>
    <lineage>
        <taxon>Bacteria</taxon>
        <taxon>Pseudomonadati</taxon>
        <taxon>Pseudomonadota</taxon>
        <taxon>Alphaproteobacteria</taxon>
        <taxon>Hyphomicrobiales</taxon>
        <taxon>Methylobacteriaceae</taxon>
        <taxon>Microvirga</taxon>
    </lineage>
</organism>